<dbReference type="InterPro" id="IPR023213">
    <property type="entry name" value="CAT-like_dom_sf"/>
</dbReference>
<sequence>MGSYNANDDSLETNPTLFPASIDTISQRVSNLVEIETKFALDEFRNLLPNASLDRFLQTVWSIVLHRFSGSSPLLFACSAPEHYQWSRKPVPQSKMYVCKVFLDEETSVGNLVTDGGSIVRCSVDTVGRDLYNSSVLIQHGFGLTRDKSSLDSDPIIPILKTREEFDVALIAVVHKTTVQLLVHHQLSHTSEVQARNLTSNVEQVVQSMIKGPLHQKVIEIDMFSDRNRADITSWYNPHLGRRAFVSVAEQIHRRSVEDPCSPAVVSWDGTVSYGELERLSSNVAKNLISRGVGPGSFVGLCFEKSKWAIIALVAIHKTGAAFVPLDLSYPLRRMEAIMRQVRATFILTSASSRDKLAQTVEQVIIVDESLALSQPDVPFPEIAPTDPAYVLFTSGSTGAPKGCVMDQDAFSTVDIHGETLKIDRGRRVLQFASLSFGVSLIEIWCTLVKGGTVCVPSDESRLNGLTDVMETLQVSWAILTPSLASTIDPTKLSKLEILALAGELAGKSQAASWLNSRVHVMQAHGLTEWCGICCVNPQVRSVDTLRTIGRPSNANVWVADPEDYQRPAPVGAAGELLLQGPSLAQGYFDNPSVTEMAFKSTPEWVRQISGQRGRVYRTGDLVQYNPDGTLQYVGRKGVQVKIRGQRVELGEVEYQVKQCFPTKVSKVIAEVVTLQGKPYPHLLAFIVPERPLTERQRKGSSLFEEPSDNFLHHAKQADSNLRNILPPYMLPESFIPLSDVPLTVSGKTDRRTLRECASSLDMAVFDFNRFLQSNSKQSSTKPKTSIESQLQQIFAQVLKAEESTVGIDDNFFHLGGDSIAAMQVVSKCRHAGISLTVQDIFHCMTVSSLAAKLGPIEPDPLPSNGKVDLGQPQWEHMVDPSSLPVPLDKVDTAFSCSPMQQGMLLSRARETGSYQVRTVWKLKTRSSVEVIQLDRLKMAWQAVVKRHPMLRAIVVENSSDNGCYFYNVVLKETPSINVVQQDGSEITINRIIKNQWRDYKETEPQVQLTLFVQSSMDTIFCLLDTDHTLLDAGSMRIIMRDLVSAYCKTLQPGPCYSFQKYTQYLKTISQQPSLAYWKEYLKAAEPCLFPALEGEPARLNKGKQLKMQNIVFEDAQMKTLHSFCQSTGTTLSNILQVAWGVVLCAYTGFSNVCFGSLTAGRDVPVTDIDEAVGPFITMLITRVDLTQDNHPVKQILQQNRQDFVQGLSYQHCSLADILHSSQLGDQPLFNTVFSFRRPLSPEESDMSPFTVECTWEQSPTEYDISINAITAGSRMTVFLEYWTTILSDYHAANVLDTYSRAISEIISKPHATVADLNLCTERTKQQLSIWNWPVYEVDMCMDELIRTKCASRPNSTALCAWDGSLTYSELYRLSSALADHLVETGIKPEMYVGLCFEKSKWATVAMVAVVLAGGAFVMLDPSHPQLRLKEIVHDAGAAWILSSTAQSPLSQSLTTSSSSCVIVCGETLDQLLLPGSRVSSGSSSRSSGVSVQPHNALYAVYTSGSTGKPKGVVIDHGMFVTGSRARQGALSLTDTARVFQFSSYSFDVSISDTLLCLATGACLCVPSETERINHLAETINTYQADWACLTPSVLRMLHPKAVPTLQTIIVGGEPLSNADIAIWSGQSRLIAEYGPAECSVGCCVQPQINKDSDPSNIGFAMGCKLWIVDKANHEKLAPIGAAGELVVQGPIVGRGYLNNPAQTAEVFITKTPQWLKDLQSSASASRLYKTGDIARYSADGSIKYIGRKDTQVKLRGQRIELGDIEQHVRACFERARHVCVDIITPKQATAAMVIAFVELNDVLPNKGEKNGDIDTIFLSPDAEFRSEAIRVKSCLTNSLPTFMIPSTFIPVRRLPLTFSGKLDRLRLQKSVKQLPFSTLMNYISNQREIQLPSTPAQQSLQELVASVLGVSLDIVSMANNFLGLGGDSSTAMKLVSAARQARLFFTVRDVFLCPNLESLAHKGSHHDSSQTPKTHERATIDEAYLREIIGPQVFGGADNIAEIMHTTDFQTESILYWPCTHFFLSMKGAVDSERLKAACQALLDRHSALRTVFVSHQHALLQVVLGHIDLDFTQILCSEDLTSAAEDLCRADNIIPLPLSISPLRFKLLSSLHGQEHILIIRMSHAQYDGYSMSTIYQDLATAYQRDTLSNPSSGFSTYVRHIQCYNTDTSFAIWREILKDASMTHIQQSTNTTIPCTHRSDEIIESQDTISSFDLPTGVTMATLFKAASAYVFMQLTSQQDVTFGQVVNGRGVDLPGVEGIVGPCLNIIPVRVQAGPTQTVAQFLRQIHDQHVQTMICDTVGLSNIIRQATSWPEDTQLGMLFQHQNIDLTPQFSLDHGIDCTARAFSQPYQRSYLHVVTVPRNDSIFVYVSSPAGLMSQQRLQKVLEGLVKTVQCFAAQPGQAIADCKDLGLHALNGYQ</sequence>
<dbReference type="Pfam" id="PF00550">
    <property type="entry name" value="PP-binding"/>
    <property type="match status" value="2"/>
</dbReference>
<dbReference type="InterPro" id="IPR036736">
    <property type="entry name" value="ACP-like_sf"/>
</dbReference>
<dbReference type="SUPFAM" id="SSF47336">
    <property type="entry name" value="ACP-like"/>
    <property type="match status" value="2"/>
</dbReference>
<dbReference type="GO" id="GO:0005737">
    <property type="term" value="C:cytoplasm"/>
    <property type="evidence" value="ECO:0007669"/>
    <property type="project" value="TreeGrafter"/>
</dbReference>
<reference evidence="7" key="1">
    <citation type="submission" date="2019-04" db="EMBL/GenBank/DDBJ databases">
        <title>Friends and foes A comparative genomics studyof 23 Aspergillus species from section Flavi.</title>
        <authorList>
            <consortium name="DOE Joint Genome Institute"/>
            <person name="Kjaerbolling I."/>
            <person name="Vesth T."/>
            <person name="Frisvad J.C."/>
            <person name="Nybo J.L."/>
            <person name="Theobald S."/>
            <person name="Kildgaard S."/>
            <person name="Isbrandt T."/>
            <person name="Kuo A."/>
            <person name="Sato A."/>
            <person name="Lyhne E.K."/>
            <person name="Kogle M.E."/>
            <person name="Wiebenga A."/>
            <person name="Kun R.S."/>
            <person name="Lubbers R.J."/>
            <person name="Makela M.R."/>
            <person name="Barry K."/>
            <person name="Chovatia M."/>
            <person name="Clum A."/>
            <person name="Daum C."/>
            <person name="Haridas S."/>
            <person name="He G."/>
            <person name="LaButti K."/>
            <person name="Lipzen A."/>
            <person name="Mondo S."/>
            <person name="Riley R."/>
            <person name="Salamov A."/>
            <person name="Simmons B.A."/>
            <person name="Magnuson J.K."/>
            <person name="Henrissat B."/>
            <person name="Mortensen U.H."/>
            <person name="Larsen T.O."/>
            <person name="Devries R.P."/>
            <person name="Grigoriev I.V."/>
            <person name="Machida M."/>
            <person name="Baker S.E."/>
            <person name="Andersen M.R."/>
        </authorList>
    </citation>
    <scope>NUCLEOTIDE SEQUENCE [LARGE SCALE GENOMIC DNA]</scope>
    <source>
        <strain evidence="7">IBT 14317</strain>
    </source>
</reference>
<dbReference type="Proteomes" id="UP000326877">
    <property type="component" value="Unassembled WGS sequence"/>
</dbReference>
<dbReference type="GO" id="GO:0016874">
    <property type="term" value="F:ligase activity"/>
    <property type="evidence" value="ECO:0007669"/>
    <property type="project" value="UniProtKB-KW"/>
</dbReference>
<dbReference type="Pfam" id="PF00668">
    <property type="entry name" value="Condensation"/>
    <property type="match status" value="2"/>
</dbReference>
<evidence type="ECO:0000256" key="3">
    <source>
        <dbReference type="ARBA" id="ARBA00022598"/>
    </source>
</evidence>
<protein>
    <recommendedName>
        <fullName evidence="6">Carrier domain-containing protein</fullName>
    </recommendedName>
</protein>
<dbReference type="InterPro" id="IPR010071">
    <property type="entry name" value="AA_adenyl_dom"/>
</dbReference>
<gene>
    <name evidence="7" type="ORF">BDV23DRAFT_185387</name>
</gene>
<dbReference type="GO" id="GO:0016740">
    <property type="term" value="F:transferase activity"/>
    <property type="evidence" value="ECO:0007669"/>
    <property type="project" value="UniProtKB-KW"/>
</dbReference>
<dbReference type="InterPro" id="IPR000873">
    <property type="entry name" value="AMP-dep_synth/lig_dom"/>
</dbReference>
<dbReference type="CDD" id="cd19542">
    <property type="entry name" value="CT_NRPS-like"/>
    <property type="match status" value="2"/>
</dbReference>
<dbReference type="InterPro" id="IPR020845">
    <property type="entry name" value="AMP-binding_CS"/>
</dbReference>
<dbReference type="FunFam" id="3.40.50.12780:FF:000014">
    <property type="entry name" value="Nonribosomal peptide synthetase 1"/>
    <property type="match status" value="1"/>
</dbReference>
<dbReference type="EMBL" id="ML735278">
    <property type="protein sequence ID" value="KAE8388456.1"/>
    <property type="molecule type" value="Genomic_DNA"/>
</dbReference>
<evidence type="ECO:0000256" key="2">
    <source>
        <dbReference type="ARBA" id="ARBA00022553"/>
    </source>
</evidence>
<keyword evidence="1" id="KW-0596">Phosphopantetheine</keyword>
<dbReference type="FunFam" id="3.30.559.30:FF:000005">
    <property type="entry name" value="Nonribosomal peptide synthase Pes1"/>
    <property type="match status" value="1"/>
</dbReference>
<evidence type="ECO:0000256" key="1">
    <source>
        <dbReference type="ARBA" id="ARBA00022450"/>
    </source>
</evidence>
<feature type="domain" description="Carrier" evidence="6">
    <location>
        <begin position="782"/>
        <end position="858"/>
    </location>
</feature>
<dbReference type="Gene3D" id="3.30.559.30">
    <property type="entry name" value="Nonribosomal peptide synthetase, condensation domain"/>
    <property type="match status" value="2"/>
</dbReference>
<dbReference type="PANTHER" id="PTHR45527:SF16">
    <property type="entry name" value="NONRIBOSOMAL PEPTIDE SYNTHASE ATNA-RELATED"/>
    <property type="match status" value="1"/>
</dbReference>
<dbReference type="Gene3D" id="3.40.50.12780">
    <property type="entry name" value="N-terminal domain of ligase-like"/>
    <property type="match status" value="2"/>
</dbReference>
<dbReference type="GO" id="GO:0044550">
    <property type="term" value="P:secondary metabolite biosynthetic process"/>
    <property type="evidence" value="ECO:0007669"/>
    <property type="project" value="TreeGrafter"/>
</dbReference>
<dbReference type="SUPFAM" id="SSF52777">
    <property type="entry name" value="CoA-dependent acyltransferases"/>
    <property type="match status" value="5"/>
</dbReference>
<feature type="domain" description="Carrier" evidence="6">
    <location>
        <begin position="1895"/>
        <end position="1971"/>
    </location>
</feature>
<dbReference type="PROSITE" id="PS00012">
    <property type="entry name" value="PHOSPHOPANTETHEINE"/>
    <property type="match status" value="1"/>
</dbReference>
<comment type="similarity">
    <text evidence="5">Belongs to the NRP synthetase family.</text>
</comment>
<proteinExistence type="inferred from homology"/>
<dbReference type="OrthoDB" id="416786at2759"/>
<accession>A0A5N7C2Z2</accession>
<dbReference type="SUPFAM" id="SSF56801">
    <property type="entry name" value="Acetyl-CoA synthetase-like"/>
    <property type="match status" value="2"/>
</dbReference>
<dbReference type="Pfam" id="PF00501">
    <property type="entry name" value="AMP-binding"/>
    <property type="match status" value="2"/>
</dbReference>
<evidence type="ECO:0000256" key="4">
    <source>
        <dbReference type="ARBA" id="ARBA00022679"/>
    </source>
</evidence>
<dbReference type="Gene3D" id="3.30.300.30">
    <property type="match status" value="2"/>
</dbReference>
<dbReference type="PROSITE" id="PS00455">
    <property type="entry name" value="AMP_BINDING"/>
    <property type="match status" value="1"/>
</dbReference>
<evidence type="ECO:0000256" key="5">
    <source>
        <dbReference type="ARBA" id="ARBA00029454"/>
    </source>
</evidence>
<dbReference type="Gene3D" id="1.10.1200.10">
    <property type="entry name" value="ACP-like"/>
    <property type="match status" value="2"/>
</dbReference>
<evidence type="ECO:0000259" key="6">
    <source>
        <dbReference type="PROSITE" id="PS50075"/>
    </source>
</evidence>
<keyword evidence="4" id="KW-0808">Transferase</keyword>
<dbReference type="CDD" id="cd05918">
    <property type="entry name" value="A_NRPS_SidN3_like"/>
    <property type="match status" value="2"/>
</dbReference>
<dbReference type="NCBIfam" id="TIGR01733">
    <property type="entry name" value="AA-adenyl-dom"/>
    <property type="match status" value="2"/>
</dbReference>
<keyword evidence="3" id="KW-0436">Ligase</keyword>
<dbReference type="FunFam" id="1.10.1200.10:FF:000005">
    <property type="entry name" value="Nonribosomal peptide synthetase 1"/>
    <property type="match status" value="1"/>
</dbReference>
<dbReference type="InterPro" id="IPR001242">
    <property type="entry name" value="Condensation_dom"/>
</dbReference>
<keyword evidence="2" id="KW-0597">Phosphoprotein</keyword>
<dbReference type="FunFam" id="3.30.300.30:FF:000015">
    <property type="entry name" value="Nonribosomal peptide synthase SidD"/>
    <property type="match status" value="2"/>
</dbReference>
<dbReference type="InterPro" id="IPR009081">
    <property type="entry name" value="PP-bd_ACP"/>
</dbReference>
<dbReference type="FunFam" id="3.40.50.980:FF:000001">
    <property type="entry name" value="Non-ribosomal peptide synthetase"/>
    <property type="match status" value="1"/>
</dbReference>
<dbReference type="GO" id="GO:0031177">
    <property type="term" value="F:phosphopantetheine binding"/>
    <property type="evidence" value="ECO:0007669"/>
    <property type="project" value="InterPro"/>
</dbReference>
<dbReference type="InterPro" id="IPR045851">
    <property type="entry name" value="AMP-bd_C_sf"/>
</dbReference>
<dbReference type="InterPro" id="IPR006162">
    <property type="entry name" value="Ppantetheine_attach_site"/>
</dbReference>
<dbReference type="GO" id="GO:1904091">
    <property type="term" value="F:non-ribosomal peptide synthetase activity"/>
    <property type="evidence" value="ECO:0007669"/>
    <property type="project" value="UniProtKB-ARBA"/>
</dbReference>
<organism evidence="7">
    <name type="scientific">Petromyces alliaceus</name>
    <name type="common">Aspergillus alliaceus</name>
    <dbReference type="NCBI Taxonomy" id="209559"/>
    <lineage>
        <taxon>Eukaryota</taxon>
        <taxon>Fungi</taxon>
        <taxon>Dikarya</taxon>
        <taxon>Ascomycota</taxon>
        <taxon>Pezizomycotina</taxon>
        <taxon>Eurotiomycetes</taxon>
        <taxon>Eurotiomycetidae</taxon>
        <taxon>Eurotiales</taxon>
        <taxon>Aspergillaceae</taxon>
        <taxon>Aspergillus</taxon>
        <taxon>Aspergillus subgen. Circumdati</taxon>
    </lineage>
</organism>
<dbReference type="Gene3D" id="3.30.559.10">
    <property type="entry name" value="Chloramphenicol acetyltransferase-like domain"/>
    <property type="match status" value="2"/>
</dbReference>
<dbReference type="PROSITE" id="PS50075">
    <property type="entry name" value="CARRIER"/>
    <property type="match status" value="2"/>
</dbReference>
<dbReference type="InterPro" id="IPR020806">
    <property type="entry name" value="PKS_PP-bd"/>
</dbReference>
<dbReference type="InterPro" id="IPR042099">
    <property type="entry name" value="ANL_N_sf"/>
</dbReference>
<dbReference type="SMART" id="SM00823">
    <property type="entry name" value="PKS_PP"/>
    <property type="match status" value="1"/>
</dbReference>
<dbReference type="PANTHER" id="PTHR45527">
    <property type="entry name" value="NONRIBOSOMAL PEPTIDE SYNTHETASE"/>
    <property type="match status" value="1"/>
</dbReference>
<evidence type="ECO:0000313" key="7">
    <source>
        <dbReference type="EMBL" id="KAE8388456.1"/>
    </source>
</evidence>
<dbReference type="GO" id="GO:0043041">
    <property type="term" value="P:amino acid activation for nonribosomal peptide biosynthetic process"/>
    <property type="evidence" value="ECO:0007669"/>
    <property type="project" value="TreeGrafter"/>
</dbReference>
<name>A0A5N7C2Z2_PETAA</name>